<comment type="caution">
    <text evidence="2">The sequence shown here is derived from an EMBL/GenBank/DDBJ whole genome shotgun (WGS) entry which is preliminary data.</text>
</comment>
<protein>
    <submittedName>
        <fullName evidence="2">Uncharacterized protein</fullName>
    </submittedName>
</protein>
<keyword evidence="3" id="KW-1185">Reference proteome</keyword>
<name>A0A9P6K598_9FUNG</name>
<feature type="region of interest" description="Disordered" evidence="1">
    <location>
        <begin position="68"/>
        <end position="103"/>
    </location>
</feature>
<organism evidence="2 3">
    <name type="scientific">Mortierella hygrophila</name>
    <dbReference type="NCBI Taxonomy" id="979708"/>
    <lineage>
        <taxon>Eukaryota</taxon>
        <taxon>Fungi</taxon>
        <taxon>Fungi incertae sedis</taxon>
        <taxon>Mucoromycota</taxon>
        <taxon>Mortierellomycotina</taxon>
        <taxon>Mortierellomycetes</taxon>
        <taxon>Mortierellales</taxon>
        <taxon>Mortierellaceae</taxon>
        <taxon>Mortierella</taxon>
    </lineage>
</organism>
<feature type="compositionally biased region" description="Basic and acidic residues" evidence="1">
    <location>
        <begin position="80"/>
        <end position="103"/>
    </location>
</feature>
<dbReference type="SUPFAM" id="SSF56112">
    <property type="entry name" value="Protein kinase-like (PK-like)"/>
    <property type="match status" value="1"/>
</dbReference>
<proteinExistence type="predicted"/>
<dbReference type="Proteomes" id="UP000723463">
    <property type="component" value="Unassembled WGS sequence"/>
</dbReference>
<sequence length="174" mass="19635">MSSGLDLGDILYARGSLTEPDVRYFGKQAAADVRPQNLILTDAMTTKLRDLGFAEDVEECNYWKKPGTTPFKTQPSSFIEGKRKHEETNKGQDNDDSDHEGKKACVKDMATEQQGKLLELYREVPEEEDRVIVETLTLTSHEEFPHEKVIQSVPTQEDLTQMEIVQEGEATATE</sequence>
<evidence type="ECO:0000256" key="1">
    <source>
        <dbReference type="SAM" id="MobiDB-lite"/>
    </source>
</evidence>
<dbReference type="AlphaFoldDB" id="A0A9P6K598"/>
<evidence type="ECO:0000313" key="3">
    <source>
        <dbReference type="Proteomes" id="UP000723463"/>
    </source>
</evidence>
<accession>A0A9P6K598</accession>
<dbReference type="InterPro" id="IPR011009">
    <property type="entry name" value="Kinase-like_dom_sf"/>
</dbReference>
<dbReference type="EMBL" id="JAAAXW010000048">
    <property type="protein sequence ID" value="KAF9547003.1"/>
    <property type="molecule type" value="Genomic_DNA"/>
</dbReference>
<gene>
    <name evidence="2" type="ORF">EC957_009007</name>
</gene>
<evidence type="ECO:0000313" key="2">
    <source>
        <dbReference type="EMBL" id="KAF9547003.1"/>
    </source>
</evidence>
<reference evidence="2" key="1">
    <citation type="journal article" date="2020" name="Fungal Divers.">
        <title>Resolving the Mortierellaceae phylogeny through synthesis of multi-gene phylogenetics and phylogenomics.</title>
        <authorList>
            <person name="Vandepol N."/>
            <person name="Liber J."/>
            <person name="Desiro A."/>
            <person name="Na H."/>
            <person name="Kennedy M."/>
            <person name="Barry K."/>
            <person name="Grigoriev I.V."/>
            <person name="Miller A.N."/>
            <person name="O'Donnell K."/>
            <person name="Stajich J.E."/>
            <person name="Bonito G."/>
        </authorList>
    </citation>
    <scope>NUCLEOTIDE SEQUENCE</scope>
    <source>
        <strain evidence="2">NRRL 2591</strain>
    </source>
</reference>